<dbReference type="EMBL" id="FNRP01000001">
    <property type="protein sequence ID" value="SDZ95427.1"/>
    <property type="molecule type" value="Genomic_DNA"/>
</dbReference>
<dbReference type="EMBL" id="FOUM01000001">
    <property type="protein sequence ID" value="SFM18470.1"/>
    <property type="molecule type" value="Genomic_DNA"/>
</dbReference>
<evidence type="ECO:0000313" key="3">
    <source>
        <dbReference type="Proteomes" id="UP000183040"/>
    </source>
</evidence>
<accession>A0A1I4NSY2</accession>
<gene>
    <name evidence="1" type="ORF">SAMN04487924_101150</name>
    <name evidence="2" type="ORF">SAMN05216250_10170</name>
</gene>
<protein>
    <submittedName>
        <fullName evidence="2">Uncharacterized protein</fullName>
    </submittedName>
</protein>
<proteinExistence type="predicted"/>
<dbReference type="Proteomes" id="UP000183766">
    <property type="component" value="Unassembled WGS sequence"/>
</dbReference>
<evidence type="ECO:0000313" key="2">
    <source>
        <dbReference type="EMBL" id="SFM18470.1"/>
    </source>
</evidence>
<name>A0A1I4NSY2_9BACE</name>
<evidence type="ECO:0000313" key="4">
    <source>
        <dbReference type="Proteomes" id="UP000183766"/>
    </source>
</evidence>
<dbReference type="Proteomes" id="UP000183040">
    <property type="component" value="Unassembled WGS sequence"/>
</dbReference>
<reference evidence="3 4" key="1">
    <citation type="submission" date="2016-10" db="EMBL/GenBank/DDBJ databases">
        <authorList>
            <person name="de Groot N.N."/>
        </authorList>
    </citation>
    <scope>NUCLEOTIDE SEQUENCE [LARGE SCALE GENOMIC DNA]</scope>
    <source>
        <strain evidence="2 4">NLAE-zl-C202</strain>
        <strain evidence="1 3">NLAE-zl-G339</strain>
    </source>
</reference>
<organism evidence="2 4">
    <name type="scientific">Bacteroides xylanisolvens</name>
    <dbReference type="NCBI Taxonomy" id="371601"/>
    <lineage>
        <taxon>Bacteria</taxon>
        <taxon>Pseudomonadati</taxon>
        <taxon>Bacteroidota</taxon>
        <taxon>Bacteroidia</taxon>
        <taxon>Bacteroidales</taxon>
        <taxon>Bacteroidaceae</taxon>
        <taxon>Bacteroides</taxon>
    </lineage>
</organism>
<dbReference type="AlphaFoldDB" id="A0A1I4NSY2"/>
<evidence type="ECO:0000313" key="1">
    <source>
        <dbReference type="EMBL" id="SDZ95427.1"/>
    </source>
</evidence>
<sequence>MQRSYINRAMHDLHTLNKIFIPIFELVNETNNYES</sequence>